<name>A0A1R3GEL6_COCAP</name>
<comment type="caution">
    <text evidence="1">The sequence shown here is derived from an EMBL/GenBank/DDBJ whole genome shotgun (WGS) entry which is preliminary data.</text>
</comment>
<organism evidence="1 2">
    <name type="scientific">Corchorus capsularis</name>
    <name type="common">Jute</name>
    <dbReference type="NCBI Taxonomy" id="210143"/>
    <lineage>
        <taxon>Eukaryota</taxon>
        <taxon>Viridiplantae</taxon>
        <taxon>Streptophyta</taxon>
        <taxon>Embryophyta</taxon>
        <taxon>Tracheophyta</taxon>
        <taxon>Spermatophyta</taxon>
        <taxon>Magnoliopsida</taxon>
        <taxon>eudicotyledons</taxon>
        <taxon>Gunneridae</taxon>
        <taxon>Pentapetalae</taxon>
        <taxon>rosids</taxon>
        <taxon>malvids</taxon>
        <taxon>Malvales</taxon>
        <taxon>Malvaceae</taxon>
        <taxon>Grewioideae</taxon>
        <taxon>Apeibeae</taxon>
        <taxon>Corchorus</taxon>
    </lineage>
</organism>
<protein>
    <submittedName>
        <fullName evidence="1">Uncharacterized protein</fullName>
    </submittedName>
</protein>
<keyword evidence="2" id="KW-1185">Reference proteome</keyword>
<reference evidence="1 2" key="1">
    <citation type="submission" date="2013-09" db="EMBL/GenBank/DDBJ databases">
        <title>Corchorus capsularis genome sequencing.</title>
        <authorList>
            <person name="Alam M."/>
            <person name="Haque M.S."/>
            <person name="Islam M.S."/>
            <person name="Emdad E.M."/>
            <person name="Islam M.M."/>
            <person name="Ahmed B."/>
            <person name="Halim A."/>
            <person name="Hossen Q.M.M."/>
            <person name="Hossain M.Z."/>
            <person name="Ahmed R."/>
            <person name="Khan M.M."/>
            <person name="Islam R."/>
            <person name="Rashid M.M."/>
            <person name="Khan S.A."/>
            <person name="Rahman M.S."/>
            <person name="Alam M."/>
        </authorList>
    </citation>
    <scope>NUCLEOTIDE SEQUENCE [LARGE SCALE GENOMIC DNA]</scope>
    <source>
        <strain evidence="2">cv. CVL-1</strain>
        <tissue evidence="1">Whole seedling</tissue>
    </source>
</reference>
<dbReference type="AlphaFoldDB" id="A0A1R3GEL6"/>
<evidence type="ECO:0000313" key="1">
    <source>
        <dbReference type="EMBL" id="OMO56528.1"/>
    </source>
</evidence>
<proteinExistence type="predicted"/>
<dbReference type="Proteomes" id="UP000188268">
    <property type="component" value="Unassembled WGS sequence"/>
</dbReference>
<sequence length="63" mass="7382">MSRTREPVRNWLIATKKSIDEITEEVRFSSEVIREAKLKRARDELEAEARRSAEAKQVEPLVE</sequence>
<evidence type="ECO:0000313" key="2">
    <source>
        <dbReference type="Proteomes" id="UP000188268"/>
    </source>
</evidence>
<dbReference type="Gramene" id="OMO56528">
    <property type="protein sequence ID" value="OMO56528"/>
    <property type="gene ID" value="CCACVL1_26489"/>
</dbReference>
<gene>
    <name evidence="1" type="ORF">CCACVL1_26489</name>
</gene>
<accession>A0A1R3GEL6</accession>
<dbReference type="EMBL" id="AWWV01014487">
    <property type="protein sequence ID" value="OMO56528.1"/>
    <property type="molecule type" value="Genomic_DNA"/>
</dbReference>